<dbReference type="GO" id="GO:0022857">
    <property type="term" value="F:transmembrane transporter activity"/>
    <property type="evidence" value="ECO:0007669"/>
    <property type="project" value="InterPro"/>
</dbReference>
<dbReference type="PATRIC" id="fig|1716141.3.peg.1523"/>
<evidence type="ECO:0000256" key="5">
    <source>
        <dbReference type="ARBA" id="ARBA00023136"/>
    </source>
</evidence>
<feature type="transmembrane region" description="Helical" evidence="6">
    <location>
        <begin position="181"/>
        <end position="199"/>
    </location>
</feature>
<evidence type="ECO:0000256" key="4">
    <source>
        <dbReference type="ARBA" id="ARBA00022989"/>
    </source>
</evidence>
<dbReference type="PIRSF" id="PIRSF006060">
    <property type="entry name" value="AA_transporter"/>
    <property type="match status" value="1"/>
</dbReference>
<dbReference type="Gene3D" id="1.20.1740.10">
    <property type="entry name" value="Amino acid/polyamine transporter I"/>
    <property type="match status" value="1"/>
</dbReference>
<evidence type="ECO:0000313" key="7">
    <source>
        <dbReference type="EMBL" id="OAH15219.1"/>
    </source>
</evidence>
<name>A0A177HX97_9ACTN</name>
<reference evidence="7 8" key="1">
    <citation type="submission" date="2015-12" db="EMBL/GenBank/DDBJ databases">
        <title>Genome sequence of Streptomyces sp. G25.</title>
        <authorList>
            <person name="Poehlein A."/>
            <person name="Roettig A."/>
            <person name="Hiessl S."/>
            <person name="Hauschild P."/>
            <person name="Schauer J."/>
            <person name="Madkour M.H."/>
            <person name="Al-Ansari A.M."/>
            <person name="Almakishah N.H."/>
            <person name="Steinbuechel A."/>
            <person name="Daniel R."/>
        </authorList>
    </citation>
    <scope>NUCLEOTIDE SEQUENCE [LARGE SCALE GENOMIC DNA]</scope>
    <source>
        <strain evidence="8">G25(2015)</strain>
    </source>
</reference>
<gene>
    <name evidence="7" type="primary">puuP_1</name>
    <name evidence="7" type="ORF">STSP_14380</name>
</gene>
<sequence>MECKNRAADRDPPDVETAAFTVLFMTQLESRPQVGDTVRGRPDRGVRTKGLGGNSVGLLGSAVIGVSTVAPVYCLTSTLGSTAGEVGLQMPAVFLAGFLPMLLVAFAYRELNRAMPDCGTSFTWTVKAFGPRVGWMCGWGLVIATIIVLSNLAGVATSYFWLLAGEITGSESVAALDGNKAVHILTCLTLIAVATAISYRGMTATKGVQYALVGLQLVVLAVFVVLALQKAGSGAFDTGVDFSWSWMNPFAVQSFAAFTAGLSLSIFMYWGWDACLSSNEETTGSAKTPGRAALIAMVVLVGSYLATAVAAQMAVGSGDKGLGLANPDTSDNVFAALAGPVMGPVLGIALFVAVLASAAASLQTTFIPVARTVLAMSAYEALPASFARVNPRFKTPGKATVVAGAATGAFYTVMTLVSEHVLVDTIYALGLMICFYYALTAFACAWYFRAELRRSARDLAFKGLFPVLGGILLAAVFGKTLYDMWDPAYGSGSAVFGVGSVFVIGVGLLLLGVVIMGVMQRRSPAFFRGEVLTKETPSLVVAD</sequence>
<feature type="transmembrane region" description="Helical" evidence="6">
    <location>
        <begin position="494"/>
        <end position="518"/>
    </location>
</feature>
<feature type="transmembrane region" description="Helical" evidence="6">
    <location>
        <begin position="426"/>
        <end position="448"/>
    </location>
</feature>
<dbReference type="STRING" id="1716141.STSP_14380"/>
<comment type="caution">
    <text evidence="7">The sequence shown here is derived from an EMBL/GenBank/DDBJ whole genome shotgun (WGS) entry which is preliminary data.</text>
</comment>
<evidence type="ECO:0000256" key="3">
    <source>
        <dbReference type="ARBA" id="ARBA00022692"/>
    </source>
</evidence>
<dbReference type="PANTHER" id="PTHR42770:SF7">
    <property type="entry name" value="MEMBRANE PROTEIN"/>
    <property type="match status" value="1"/>
</dbReference>
<dbReference type="GO" id="GO:0005886">
    <property type="term" value="C:plasma membrane"/>
    <property type="evidence" value="ECO:0007669"/>
    <property type="project" value="UniProtKB-SubCell"/>
</dbReference>
<dbReference type="Proteomes" id="UP000077381">
    <property type="component" value="Unassembled WGS sequence"/>
</dbReference>
<feature type="transmembrane region" description="Helical" evidence="6">
    <location>
        <begin position="397"/>
        <end position="414"/>
    </location>
</feature>
<dbReference type="InterPro" id="IPR050367">
    <property type="entry name" value="APC_superfamily"/>
</dbReference>
<keyword evidence="2" id="KW-1003">Cell membrane</keyword>
<dbReference type="Pfam" id="PF13520">
    <property type="entry name" value="AA_permease_2"/>
    <property type="match status" value="1"/>
</dbReference>
<dbReference type="AlphaFoldDB" id="A0A177HX97"/>
<feature type="transmembrane region" description="Helical" evidence="6">
    <location>
        <begin position="333"/>
        <end position="356"/>
    </location>
</feature>
<dbReference type="InterPro" id="IPR002293">
    <property type="entry name" value="AA/rel_permease1"/>
</dbReference>
<evidence type="ECO:0000256" key="6">
    <source>
        <dbReference type="SAM" id="Phobius"/>
    </source>
</evidence>
<keyword evidence="4 6" id="KW-1133">Transmembrane helix</keyword>
<comment type="subcellular location">
    <subcellularLocation>
        <location evidence="1">Cell membrane</location>
        <topology evidence="1">Multi-pass membrane protein</topology>
    </subcellularLocation>
</comment>
<organism evidence="7 8">
    <name type="scientific">Streptomyces jeddahensis</name>
    <dbReference type="NCBI Taxonomy" id="1716141"/>
    <lineage>
        <taxon>Bacteria</taxon>
        <taxon>Bacillati</taxon>
        <taxon>Actinomycetota</taxon>
        <taxon>Actinomycetes</taxon>
        <taxon>Kitasatosporales</taxon>
        <taxon>Streptomycetaceae</taxon>
        <taxon>Streptomyces</taxon>
    </lineage>
</organism>
<evidence type="ECO:0000313" key="8">
    <source>
        <dbReference type="Proteomes" id="UP000077381"/>
    </source>
</evidence>
<feature type="transmembrane region" description="Helical" evidence="6">
    <location>
        <begin position="51"/>
        <end position="70"/>
    </location>
</feature>
<feature type="transmembrane region" description="Helical" evidence="6">
    <location>
        <begin position="250"/>
        <end position="272"/>
    </location>
</feature>
<evidence type="ECO:0000256" key="1">
    <source>
        <dbReference type="ARBA" id="ARBA00004651"/>
    </source>
</evidence>
<protein>
    <submittedName>
        <fullName evidence="7">Putrescine importer PuuP</fullName>
    </submittedName>
</protein>
<accession>A0A177HX97</accession>
<feature type="transmembrane region" description="Helical" evidence="6">
    <location>
        <begin position="460"/>
        <end position="482"/>
    </location>
</feature>
<dbReference type="PANTHER" id="PTHR42770">
    <property type="entry name" value="AMINO ACID TRANSPORTER-RELATED"/>
    <property type="match status" value="1"/>
</dbReference>
<proteinExistence type="predicted"/>
<feature type="transmembrane region" description="Helical" evidence="6">
    <location>
        <begin position="137"/>
        <end position="161"/>
    </location>
</feature>
<feature type="transmembrane region" description="Helical" evidence="6">
    <location>
        <begin position="90"/>
        <end position="108"/>
    </location>
</feature>
<keyword evidence="3 6" id="KW-0812">Transmembrane</keyword>
<feature type="transmembrane region" description="Helical" evidence="6">
    <location>
        <begin position="292"/>
        <end position="313"/>
    </location>
</feature>
<evidence type="ECO:0000256" key="2">
    <source>
        <dbReference type="ARBA" id="ARBA00022475"/>
    </source>
</evidence>
<keyword evidence="5 6" id="KW-0472">Membrane</keyword>
<feature type="transmembrane region" description="Helical" evidence="6">
    <location>
        <begin position="211"/>
        <end position="230"/>
    </location>
</feature>
<keyword evidence="8" id="KW-1185">Reference proteome</keyword>
<dbReference type="EMBL" id="LOHS01000050">
    <property type="protein sequence ID" value="OAH15219.1"/>
    <property type="molecule type" value="Genomic_DNA"/>
</dbReference>